<evidence type="ECO:0000313" key="3">
    <source>
        <dbReference type="EMBL" id="CAG8455033.1"/>
    </source>
</evidence>
<dbReference type="SMART" id="SM00382">
    <property type="entry name" value="AAA"/>
    <property type="match status" value="1"/>
</dbReference>
<dbReference type="InterPro" id="IPR003593">
    <property type="entry name" value="AAA+_ATPase"/>
</dbReference>
<dbReference type="EMBL" id="CAJVQB010000001">
    <property type="protein sequence ID" value="CAG8455033.1"/>
    <property type="molecule type" value="Genomic_DNA"/>
</dbReference>
<feature type="domain" description="AAA+ ATPase" evidence="2">
    <location>
        <begin position="85"/>
        <end position="220"/>
    </location>
</feature>
<comment type="similarity">
    <text evidence="1">Belongs to the AAA ATPase family.</text>
</comment>
<dbReference type="InterPro" id="IPR003959">
    <property type="entry name" value="ATPase_AAA_core"/>
</dbReference>
<protein>
    <submittedName>
        <fullName evidence="3">21693_t:CDS:1</fullName>
    </submittedName>
</protein>
<proteinExistence type="inferred from homology"/>
<organism evidence="3 4">
    <name type="scientific">Gigaspora margarita</name>
    <dbReference type="NCBI Taxonomy" id="4874"/>
    <lineage>
        <taxon>Eukaryota</taxon>
        <taxon>Fungi</taxon>
        <taxon>Fungi incertae sedis</taxon>
        <taxon>Mucoromycota</taxon>
        <taxon>Glomeromycotina</taxon>
        <taxon>Glomeromycetes</taxon>
        <taxon>Diversisporales</taxon>
        <taxon>Gigasporaceae</taxon>
        <taxon>Gigaspora</taxon>
    </lineage>
</organism>
<dbReference type="InterPro" id="IPR000642">
    <property type="entry name" value="Peptidase_M41"/>
</dbReference>
<evidence type="ECO:0000313" key="4">
    <source>
        <dbReference type="Proteomes" id="UP000789901"/>
    </source>
</evidence>
<dbReference type="InterPro" id="IPR027417">
    <property type="entry name" value="P-loop_NTPase"/>
</dbReference>
<evidence type="ECO:0000256" key="1">
    <source>
        <dbReference type="RuleBase" id="RU003651"/>
    </source>
</evidence>
<keyword evidence="1" id="KW-0067">ATP-binding</keyword>
<gene>
    <name evidence="3" type="ORF">GMARGA_LOCUS3</name>
</gene>
<dbReference type="Pfam" id="PF00004">
    <property type="entry name" value="AAA"/>
    <property type="match status" value="1"/>
</dbReference>
<keyword evidence="4" id="KW-1185">Reference proteome</keyword>
<evidence type="ECO:0000259" key="2">
    <source>
        <dbReference type="SMART" id="SM00382"/>
    </source>
</evidence>
<dbReference type="Proteomes" id="UP000789901">
    <property type="component" value="Unassembled WGS sequence"/>
</dbReference>
<dbReference type="Gene3D" id="3.40.50.300">
    <property type="entry name" value="P-loop containing nucleotide triphosphate hydrolases"/>
    <property type="match status" value="1"/>
</dbReference>
<dbReference type="PANTHER" id="PTHR23076">
    <property type="entry name" value="METALLOPROTEASE M41 FTSH"/>
    <property type="match status" value="1"/>
</dbReference>
<reference evidence="3 4" key="1">
    <citation type="submission" date="2021-06" db="EMBL/GenBank/DDBJ databases">
        <authorList>
            <person name="Kallberg Y."/>
            <person name="Tangrot J."/>
            <person name="Rosling A."/>
        </authorList>
    </citation>
    <scope>NUCLEOTIDE SEQUENCE [LARGE SCALE GENOMIC DNA]</scope>
    <source>
        <strain evidence="3 4">120-4 pot B 10/14</strain>
    </source>
</reference>
<comment type="caution">
    <text evidence="3">The sequence shown here is derived from an EMBL/GenBank/DDBJ whole genome shotgun (WGS) entry which is preliminary data.</text>
</comment>
<dbReference type="InterPro" id="IPR037219">
    <property type="entry name" value="Peptidase_M41-like"/>
</dbReference>
<accession>A0ABM8VV97</accession>
<dbReference type="InterPro" id="IPR003960">
    <property type="entry name" value="ATPase_AAA_CS"/>
</dbReference>
<dbReference type="Gene3D" id="1.10.8.60">
    <property type="match status" value="1"/>
</dbReference>
<name>A0ABM8VV97_GIGMA</name>
<keyword evidence="1" id="KW-0547">Nucleotide-binding</keyword>
<dbReference type="PANTHER" id="PTHR23076:SF97">
    <property type="entry name" value="ATP-DEPENDENT ZINC METALLOPROTEASE YME1L1"/>
    <property type="match status" value="1"/>
</dbReference>
<dbReference type="PROSITE" id="PS00674">
    <property type="entry name" value="AAA"/>
    <property type="match status" value="1"/>
</dbReference>
<dbReference type="Pfam" id="PF01434">
    <property type="entry name" value="Peptidase_M41"/>
    <property type="match status" value="1"/>
</dbReference>
<sequence length="368" mass="40969">MSIIQWPVSNGKKILAEKTIKDKRDINSNFAAYFDLNLGILAVAQKITNFHFSDIGGCQEAKEELKEIVSFFRDPQFFQQSGAKMPKGVLLVGPHGNGKTLLGKALAGECQLPFLFRSGSEFEEMLVGLGARRMRELFAEARSYPRGCIIFIDEIDSIGRRRNTPNSNDLTLNQLLNELDGFRPREKIFILAATNFPQILDAALLRPGRFDRQIYVPLPNLQARREIIKLAAPKATLLCLRYGQKKISQELIFEAHDRVLMGPSSTSHTIHPNKKKIIAFHEAGHAIVGLSLPETSQGDDNLISKNQILAQIAGFLGGRAAEELIFGLEHITVGAHSDFKKASQLVSEFIFHHGMSSLGIVPPSEFFY</sequence>
<dbReference type="SUPFAM" id="SSF140990">
    <property type="entry name" value="FtsH protease domain-like"/>
    <property type="match status" value="1"/>
</dbReference>
<dbReference type="Gene3D" id="1.20.58.760">
    <property type="entry name" value="Peptidase M41"/>
    <property type="match status" value="1"/>
</dbReference>
<dbReference type="SUPFAM" id="SSF52540">
    <property type="entry name" value="P-loop containing nucleoside triphosphate hydrolases"/>
    <property type="match status" value="1"/>
</dbReference>